<organism evidence="2 3">
    <name type="scientific">Hapsidospora chrysogenum (strain ATCC 11550 / CBS 779.69 / DSM 880 / IAM 14645 / JCM 23072 / IMI 49137)</name>
    <name type="common">Acremonium chrysogenum</name>
    <dbReference type="NCBI Taxonomy" id="857340"/>
    <lineage>
        <taxon>Eukaryota</taxon>
        <taxon>Fungi</taxon>
        <taxon>Dikarya</taxon>
        <taxon>Ascomycota</taxon>
        <taxon>Pezizomycotina</taxon>
        <taxon>Sordariomycetes</taxon>
        <taxon>Hypocreomycetidae</taxon>
        <taxon>Hypocreales</taxon>
        <taxon>Bionectriaceae</taxon>
        <taxon>Hapsidospora</taxon>
    </lineage>
</organism>
<feature type="compositionally biased region" description="Low complexity" evidence="1">
    <location>
        <begin position="294"/>
        <end position="305"/>
    </location>
</feature>
<feature type="region of interest" description="Disordered" evidence="1">
    <location>
        <begin position="287"/>
        <end position="368"/>
    </location>
</feature>
<dbReference type="EMBL" id="JPKY01000067">
    <property type="protein sequence ID" value="KFH43520.1"/>
    <property type="molecule type" value="Genomic_DNA"/>
</dbReference>
<dbReference type="HOGENOM" id="CLU_318113_0_0_1"/>
<name>A0A086T2D8_HAPC1</name>
<evidence type="ECO:0000256" key="1">
    <source>
        <dbReference type="SAM" id="MobiDB-lite"/>
    </source>
</evidence>
<comment type="caution">
    <text evidence="2">The sequence shown here is derived from an EMBL/GenBank/DDBJ whole genome shotgun (WGS) entry which is preliminary data.</text>
</comment>
<gene>
    <name evidence="2" type="ORF">ACRE_057000</name>
</gene>
<protein>
    <submittedName>
        <fullName evidence="2">Uncharacterized protein</fullName>
    </submittedName>
</protein>
<feature type="compositionally biased region" description="Polar residues" evidence="1">
    <location>
        <begin position="343"/>
        <end position="367"/>
    </location>
</feature>
<accession>A0A086T2D8</accession>
<reference evidence="3" key="1">
    <citation type="journal article" date="2014" name="Genome Announc.">
        <title>Genome sequence and annotation of Acremonium chrysogenum, producer of the beta-lactam antibiotic cephalosporin C.</title>
        <authorList>
            <person name="Terfehr D."/>
            <person name="Dahlmann T.A."/>
            <person name="Specht T."/>
            <person name="Zadra I."/>
            <person name="Kuernsteiner H."/>
            <person name="Kueck U."/>
        </authorList>
    </citation>
    <scope>NUCLEOTIDE SEQUENCE [LARGE SCALE GENOMIC DNA]</scope>
    <source>
        <strain evidence="3">ATCC 11550 / CBS 779.69 / DSM 880 / IAM 14645 / JCM 23072 / IMI 49137</strain>
    </source>
</reference>
<dbReference type="AlphaFoldDB" id="A0A086T2D8"/>
<evidence type="ECO:0000313" key="2">
    <source>
        <dbReference type="EMBL" id="KFH43520.1"/>
    </source>
</evidence>
<keyword evidence="3" id="KW-1185">Reference proteome</keyword>
<dbReference type="STRING" id="857340.A0A086T2D8"/>
<feature type="region of interest" description="Disordered" evidence="1">
    <location>
        <begin position="1"/>
        <end position="73"/>
    </location>
</feature>
<evidence type="ECO:0000313" key="3">
    <source>
        <dbReference type="Proteomes" id="UP000029964"/>
    </source>
</evidence>
<dbReference type="Proteomes" id="UP000029964">
    <property type="component" value="Unassembled WGS sequence"/>
</dbReference>
<sequence>MASGAQGHRRVHENTSQVGPSRTTRAKGILTPRDTPQREQASNQSQPGSRDGGDKCASVSDDGTEDNESSWEEHYGLRHHEPTLLEPDETEPWITPRDPYIPPCHAGTITNPPDEPVPMPDPEELDRLFLTERLQLSRFRGLRTWEAQIFAEHAQLGAAEEQLPVKGRPDPNWFLRAFGEAMIQRNPYHFLTIFQESHWLGMQKTILDDVPEAEGVNDKDRWNLKFPPLWNQIAVCIDLADRILGLAGQTVLGKHRVEVGEKTRKDGKTQQYCRLIPRSNFVKVDSAPASVPMSRNTSGTSSRRSAAIPIINPATGQQFRAGSPPRMPEVPPDSDDDGKSEKSLSNFDQAAQASRIQSESISGTSVPRSAPALDGCIVELDTTNFKMEALGTLRHLAKYTYWTFYDQEADPEEQDGEMGRGLFRLRSIDSNKSDGDDMMPACTWIIALNIDIFKPLLDPESSPMDKVLAIHTAAIVMLRGVISVVEAWKTREHGLRSVTYGEEFYADLPSSFENAFFGGVIGFPFHHDRTAAKRNGRAMMLTGCDFPCAGDWARDYFPRIDKVDWRKLTDWDSDMPFGLKTKWSAYPIPGSWSVNMLKGSFWGHHVSERGLQALYFPKTFRALEQRAHDGFGSTHIESRTFPAEPPRVMLPHWESNSLCKALTARRAQWDRLREPWYYDAHLRWQVTPYSMPQTRWMMRCLRKWLTGRTPHDEFLADQLLNSLWLTREPSANGSPLAWFYAAVGHMFAACLPQRENESYFPSVRRTPAEKRRRYRLFRPVYRKMRRGELAEYKVNHAMGATLKRRWFSIKRRAGGIDERVRHVRMARRMGEVYFATRPHDGSLKMAFMAALRHVEMQARNPVLEDEWWECRFDLPPYTDNLGWINAEHDLTAKELKGDDKYVAVGEVQIRPGAFEQFAASVADAEKLGAPELPKRLLRTRADEAVLRMRQSTAPRRYWTWGEIADHCRLESLWVLQKEGDGELAVMDISGEYLHTMPCMT</sequence>
<proteinExistence type="predicted"/>
<feature type="compositionally biased region" description="Polar residues" evidence="1">
    <location>
        <begin position="38"/>
        <end position="48"/>
    </location>
</feature>
<feature type="compositionally biased region" description="Polar residues" evidence="1">
    <location>
        <begin position="14"/>
        <end position="23"/>
    </location>
</feature>